<evidence type="ECO:0008006" key="3">
    <source>
        <dbReference type="Google" id="ProtNLM"/>
    </source>
</evidence>
<dbReference type="Proteomes" id="UP001209570">
    <property type="component" value="Unassembled WGS sequence"/>
</dbReference>
<gene>
    <name evidence="1" type="ORF">P43SY_003876</name>
</gene>
<accession>A0AAD5Q771</accession>
<protein>
    <recommendedName>
        <fullName evidence="3">AGC protein kinase</fullName>
    </recommendedName>
</protein>
<evidence type="ECO:0000313" key="2">
    <source>
        <dbReference type="Proteomes" id="UP001209570"/>
    </source>
</evidence>
<reference evidence="1" key="1">
    <citation type="submission" date="2021-12" db="EMBL/GenBank/DDBJ databases">
        <title>Prjna785345.</title>
        <authorList>
            <person name="Rujirawat T."/>
            <person name="Krajaejun T."/>
        </authorList>
    </citation>
    <scope>NUCLEOTIDE SEQUENCE</scope>
    <source>
        <strain evidence="1">Pi057C3</strain>
    </source>
</reference>
<evidence type="ECO:0000313" key="1">
    <source>
        <dbReference type="EMBL" id="KAJ0397968.1"/>
    </source>
</evidence>
<dbReference type="EMBL" id="JAKCXM010000232">
    <property type="protein sequence ID" value="KAJ0397968.1"/>
    <property type="molecule type" value="Genomic_DNA"/>
</dbReference>
<organism evidence="1 2">
    <name type="scientific">Pythium insidiosum</name>
    <name type="common">Pythiosis disease agent</name>
    <dbReference type="NCBI Taxonomy" id="114742"/>
    <lineage>
        <taxon>Eukaryota</taxon>
        <taxon>Sar</taxon>
        <taxon>Stramenopiles</taxon>
        <taxon>Oomycota</taxon>
        <taxon>Peronosporomycetes</taxon>
        <taxon>Pythiales</taxon>
        <taxon>Pythiaceae</taxon>
        <taxon>Pythium</taxon>
    </lineage>
</organism>
<dbReference type="AlphaFoldDB" id="A0AAD5Q771"/>
<comment type="caution">
    <text evidence="1">The sequence shown here is derived from an EMBL/GenBank/DDBJ whole genome shotgun (WGS) entry which is preliminary data.</text>
</comment>
<sequence>MEDLETVRLLGQGGVASVFLCRHRATKQLVGVDWDALPSVSPYDPVADFQDEQPTVAVESQRAEAYASSSSAESIDPEDNAKFFADF</sequence>
<keyword evidence="2" id="KW-1185">Reference proteome</keyword>
<name>A0AAD5Q771_PYTIN</name>
<proteinExistence type="predicted"/>